<dbReference type="SUPFAM" id="SSF117074">
    <property type="entry name" value="Hypothetical protein PA1324"/>
    <property type="match status" value="1"/>
</dbReference>
<evidence type="ECO:0000256" key="3">
    <source>
        <dbReference type="ARBA" id="ARBA00022729"/>
    </source>
</evidence>
<organism evidence="6 7">
    <name type="scientific">Homoserinibacter gongjuensis</name>
    <dbReference type="NCBI Taxonomy" id="1162968"/>
    <lineage>
        <taxon>Bacteria</taxon>
        <taxon>Bacillati</taxon>
        <taxon>Actinomycetota</taxon>
        <taxon>Actinomycetes</taxon>
        <taxon>Micrococcales</taxon>
        <taxon>Microbacteriaceae</taxon>
        <taxon>Homoserinibacter</taxon>
    </lineage>
</organism>
<gene>
    <name evidence="6" type="ORF">GCM10025869_16830</name>
</gene>
<feature type="domain" description="SD-repeat containing protein B" evidence="5">
    <location>
        <begin position="56"/>
        <end position="125"/>
    </location>
</feature>
<comment type="caution">
    <text evidence="6">The sequence shown here is derived from an EMBL/GenBank/DDBJ whole genome shotgun (WGS) entry which is preliminary data.</text>
</comment>
<evidence type="ECO:0000313" key="6">
    <source>
        <dbReference type="EMBL" id="GMA91154.1"/>
    </source>
</evidence>
<evidence type="ECO:0000256" key="1">
    <source>
        <dbReference type="ARBA" id="ARBA00004613"/>
    </source>
</evidence>
<sequence length="135" mass="13266">MTPPTGRFGGQNVPGSAGGTGGAVGTNATSDIALVAGRNGVGYLFGLLEPEIIEGVVYEDTNGNGTRDVGEPGIAGVTITLSGDADLVTQTLPDGRFVFAGLAPGEYTITETQPSGYADGVVATGDPPAPSPATA</sequence>
<keyword evidence="3" id="KW-0732">Signal</keyword>
<comment type="subcellular location">
    <subcellularLocation>
        <location evidence="1">Secreted</location>
    </subcellularLocation>
</comment>
<keyword evidence="2" id="KW-0964">Secreted</keyword>
<feature type="region of interest" description="Disordered" evidence="4">
    <location>
        <begin position="111"/>
        <end position="135"/>
    </location>
</feature>
<keyword evidence="7" id="KW-1185">Reference proteome</keyword>
<dbReference type="Pfam" id="PF17210">
    <property type="entry name" value="SdrD_B"/>
    <property type="match status" value="1"/>
</dbReference>
<proteinExistence type="predicted"/>
<protein>
    <recommendedName>
        <fullName evidence="5">SD-repeat containing protein B domain-containing protein</fullName>
    </recommendedName>
</protein>
<evidence type="ECO:0000313" key="7">
    <source>
        <dbReference type="Proteomes" id="UP001157069"/>
    </source>
</evidence>
<dbReference type="EMBL" id="BSVA01000001">
    <property type="protein sequence ID" value="GMA91154.1"/>
    <property type="molecule type" value="Genomic_DNA"/>
</dbReference>
<accession>A0ABQ6JT42</accession>
<dbReference type="InterPro" id="IPR013783">
    <property type="entry name" value="Ig-like_fold"/>
</dbReference>
<name>A0ABQ6JT42_9MICO</name>
<dbReference type="Gene3D" id="2.60.40.10">
    <property type="entry name" value="Immunoglobulins"/>
    <property type="match status" value="1"/>
</dbReference>
<dbReference type="Proteomes" id="UP001157069">
    <property type="component" value="Unassembled WGS sequence"/>
</dbReference>
<evidence type="ECO:0000256" key="4">
    <source>
        <dbReference type="SAM" id="MobiDB-lite"/>
    </source>
</evidence>
<dbReference type="RefSeq" id="WP_284299343.1">
    <property type="nucleotide sequence ID" value="NZ_BSVA01000001.1"/>
</dbReference>
<dbReference type="InterPro" id="IPR033764">
    <property type="entry name" value="Sdr_B"/>
</dbReference>
<evidence type="ECO:0000256" key="2">
    <source>
        <dbReference type="ARBA" id="ARBA00022525"/>
    </source>
</evidence>
<reference evidence="7" key="1">
    <citation type="journal article" date="2019" name="Int. J. Syst. Evol. Microbiol.">
        <title>The Global Catalogue of Microorganisms (GCM) 10K type strain sequencing project: providing services to taxonomists for standard genome sequencing and annotation.</title>
        <authorList>
            <consortium name="The Broad Institute Genomics Platform"/>
            <consortium name="The Broad Institute Genome Sequencing Center for Infectious Disease"/>
            <person name="Wu L."/>
            <person name="Ma J."/>
        </authorList>
    </citation>
    <scope>NUCLEOTIDE SEQUENCE [LARGE SCALE GENOMIC DNA]</scope>
    <source>
        <strain evidence="7">NBRC 108755</strain>
    </source>
</reference>
<evidence type="ECO:0000259" key="5">
    <source>
        <dbReference type="Pfam" id="PF17210"/>
    </source>
</evidence>
<feature type="region of interest" description="Disordered" evidence="4">
    <location>
        <begin position="1"/>
        <end position="22"/>
    </location>
</feature>